<name>A0NEP2_ANOGA</name>
<reference evidence="1" key="4">
    <citation type="journal article" date="2007" name="Genome Biol.">
        <title>Update of the Anopheles gambiae PEST genome assembly.</title>
        <authorList>
            <person name="Sharakhova M.V."/>
            <person name="Hammond M.P."/>
            <person name="Lobo N.F."/>
            <person name="Krzywinski J."/>
            <person name="Unger M.F."/>
            <person name="Hillenmeyer M.E."/>
            <person name="Bruggner R.V."/>
            <person name="Birney E."/>
            <person name="Collins F.H."/>
        </authorList>
    </citation>
    <scope>NUCLEOTIDE SEQUENCE</scope>
    <source>
        <strain evidence="1">PEST</strain>
    </source>
</reference>
<dbReference type="AlphaFoldDB" id="A0NEP2"/>
<reference evidence="1" key="1">
    <citation type="journal article" date="2002" name="Science">
        <title>The genome sequence of the malaria mosquito Anopheles gambiae.</title>
        <authorList>
            <person name="Holt R.A."/>
            <person name="Subramanian G.M."/>
            <person name="Halpern A."/>
            <person name="Sutton G.G."/>
            <person name="Charlab R."/>
            <person name="Nusskern D.R."/>
            <person name="Wincker P."/>
            <person name="Clark A.G."/>
            <person name="Ribeiro J.M."/>
            <person name="Wides R."/>
            <person name="Salzberg S.L."/>
            <person name="Loftus B."/>
            <person name="Yandell M."/>
            <person name="Majoros W.H."/>
            <person name="Rusch D.B."/>
            <person name="Lai Z."/>
            <person name="Kraft C.L."/>
            <person name="Abril J.F."/>
            <person name="Anthouard V."/>
            <person name="Arensburger P."/>
            <person name="Atkinson P.W."/>
            <person name="Baden H."/>
            <person name="de Berardinis V."/>
            <person name="Baldwin D."/>
            <person name="Benes V."/>
            <person name="Biedler J."/>
            <person name="Blass C."/>
            <person name="Bolanos R."/>
            <person name="Boscus D."/>
            <person name="Barnstead M."/>
            <person name="Cai S."/>
            <person name="Center A."/>
            <person name="Chaturverdi K."/>
            <person name="Christophides G.K."/>
            <person name="Chrystal M.A."/>
            <person name="Clamp M."/>
            <person name="Cravchik A."/>
            <person name="Curwen V."/>
            <person name="Dana A."/>
            <person name="Delcher A."/>
            <person name="Dew I."/>
            <person name="Evans C.A."/>
            <person name="Flanigan M."/>
            <person name="Grundschober-Freimoser A."/>
            <person name="Friedli L."/>
            <person name="Gu Z."/>
            <person name="Guan P."/>
            <person name="Guigo R."/>
            <person name="Hillenmeyer M.E."/>
            <person name="Hladun S.L."/>
            <person name="Hogan J.R."/>
            <person name="Hong Y.S."/>
            <person name="Hoover J."/>
            <person name="Jaillon O."/>
            <person name="Ke Z."/>
            <person name="Kodira C."/>
            <person name="Kokoza E."/>
            <person name="Koutsos A."/>
            <person name="Letunic I."/>
            <person name="Levitsky A."/>
            <person name="Liang Y."/>
            <person name="Lin J.J."/>
            <person name="Lobo N.F."/>
            <person name="Lopez J.R."/>
            <person name="Malek J.A."/>
            <person name="McIntosh T.C."/>
            <person name="Meister S."/>
            <person name="Miller J."/>
            <person name="Mobarry C."/>
            <person name="Mongin E."/>
            <person name="Murphy S.D."/>
            <person name="O'Brochta D.A."/>
            <person name="Pfannkoch C."/>
            <person name="Qi R."/>
            <person name="Regier M.A."/>
            <person name="Remington K."/>
            <person name="Shao H."/>
            <person name="Sharakhova M.V."/>
            <person name="Sitter C.D."/>
            <person name="Shetty J."/>
            <person name="Smith T.J."/>
            <person name="Strong R."/>
            <person name="Sun J."/>
            <person name="Thomasova D."/>
            <person name="Ton L.Q."/>
            <person name="Topalis P."/>
            <person name="Tu Z."/>
            <person name="Unger M.F."/>
            <person name="Walenz B."/>
            <person name="Wang A."/>
            <person name="Wang J."/>
            <person name="Wang M."/>
            <person name="Wang X."/>
            <person name="Woodford K.J."/>
            <person name="Wortman J.R."/>
            <person name="Wu M."/>
            <person name="Yao A."/>
            <person name="Zdobnov E.M."/>
            <person name="Zhang H."/>
            <person name="Zhao Q."/>
            <person name="Zhao S."/>
            <person name="Zhu S.C."/>
            <person name="Zhimulev I."/>
            <person name="Coluzzi M."/>
            <person name="della Torre A."/>
            <person name="Roth C.W."/>
            <person name="Louis C."/>
            <person name="Kalush F."/>
            <person name="Mural R.J."/>
            <person name="Myers E.W."/>
            <person name="Adams M.D."/>
            <person name="Smith H.O."/>
            <person name="Broder S."/>
            <person name="Gardner M.J."/>
            <person name="Fraser C.M."/>
            <person name="Birney E."/>
            <person name="Bork P."/>
            <person name="Brey P.T."/>
            <person name="Venter J.C."/>
            <person name="Weissenbach J."/>
            <person name="Kafatos F.C."/>
            <person name="Collins F.H."/>
            <person name="Hoffman S.L."/>
        </authorList>
    </citation>
    <scope>NUCLEOTIDE SEQUENCE [LARGE SCALE GENOMIC DNA]</scope>
    <source>
        <strain evidence="1">PEST</strain>
    </source>
</reference>
<evidence type="ECO:0000313" key="1">
    <source>
        <dbReference type="EMBL" id="EAU76563.1"/>
    </source>
</evidence>
<accession>A0NEP2</accession>
<gene>
    <name evidence="1" type="ORF">AgaP_AGAP006137</name>
</gene>
<reference evidence="1" key="3">
    <citation type="journal article" date="2004" name="Trends Parasitol.">
        <title>The Anopheles gambiae genome: an update.</title>
        <authorList>
            <person name="Mongin E."/>
            <person name="Louis C."/>
            <person name="Holt R.A."/>
            <person name="Birney E."/>
            <person name="Collins F.H."/>
        </authorList>
    </citation>
    <scope>NUCLEOTIDE SEQUENCE</scope>
    <source>
        <strain evidence="1">PEST</strain>
    </source>
</reference>
<dbReference type="EMBL" id="AAAB01008960">
    <property type="protein sequence ID" value="EAU76563.1"/>
    <property type="molecule type" value="Genomic_DNA"/>
</dbReference>
<dbReference type="HOGENOM" id="CLU_2212138_0_0_1"/>
<reference evidence="1" key="2">
    <citation type="submission" date="2002-03" db="EMBL/GenBank/DDBJ databases">
        <authorList>
            <consortium name="The Anopheles Genome Sequencing Consortium"/>
        </authorList>
    </citation>
    <scope>NUCLEOTIDE SEQUENCE</scope>
    <source>
        <strain evidence="1">PEST</strain>
    </source>
</reference>
<reference evidence="1" key="5">
    <citation type="submission" date="2011-05" db="EMBL/GenBank/DDBJ databases">
        <authorList>
            <consortium name="VectorBase"/>
        </authorList>
    </citation>
    <scope>NUCLEOTIDE SEQUENCE</scope>
    <source>
        <strain evidence="1">PEST</strain>
    </source>
</reference>
<proteinExistence type="predicted"/>
<sequence length="107" mass="12225">MHFLSKLMATFVNGRIIMLGVEESRALTDGFFFAKRYTQDSTPHETKGRKCFISIGFSSDMEITNKHRTGAKRAPREEVNNQRANEWNVQRCACVCVCMLPAPPIRE</sequence>
<protein>
    <submittedName>
        <fullName evidence="1">AGAP006137-PA</fullName>
    </submittedName>
</protein>
<organism evidence="1">
    <name type="scientific">Anopheles gambiae</name>
    <name type="common">African malaria mosquito</name>
    <dbReference type="NCBI Taxonomy" id="7165"/>
    <lineage>
        <taxon>Eukaryota</taxon>
        <taxon>Metazoa</taxon>
        <taxon>Ecdysozoa</taxon>
        <taxon>Arthropoda</taxon>
        <taxon>Hexapoda</taxon>
        <taxon>Insecta</taxon>
        <taxon>Pterygota</taxon>
        <taxon>Neoptera</taxon>
        <taxon>Endopterygota</taxon>
        <taxon>Diptera</taxon>
        <taxon>Nematocera</taxon>
        <taxon>Culicoidea</taxon>
        <taxon>Culicidae</taxon>
        <taxon>Anophelinae</taxon>
        <taxon>Anopheles</taxon>
    </lineage>
</organism>
<comment type="caution">
    <text evidence="1">The sequence shown here is derived from an EMBL/GenBank/DDBJ whole genome shotgun (WGS) entry which is preliminary data.</text>
</comment>
<dbReference type="PaxDb" id="7165-AGAP006137-PA"/>